<keyword evidence="4" id="KW-0325">Glycoprotein</keyword>
<sequence length="84" mass="9509">DEKSQDAVGLEQQHLLTTAPSSSSSSLESSASAGDRRAPPGVIPKQESQRRPRVSGSLCRLQEFRFFPWQPRDPCQRHLHRERL</sequence>
<evidence type="ECO:0000256" key="2">
    <source>
        <dbReference type="ARBA" id="ARBA00022737"/>
    </source>
</evidence>
<keyword evidence="3" id="KW-1015">Disulfide bond</keyword>
<accession>P70556</accession>
<organism evidence="6">
    <name type="scientific">Rattus norvegicus</name>
    <name type="common">Rat</name>
    <dbReference type="NCBI Taxonomy" id="10116"/>
    <lineage>
        <taxon>Eukaryota</taxon>
        <taxon>Metazoa</taxon>
        <taxon>Chordata</taxon>
        <taxon>Craniata</taxon>
        <taxon>Vertebrata</taxon>
        <taxon>Euteleostomi</taxon>
        <taxon>Mammalia</taxon>
        <taxon>Eutheria</taxon>
        <taxon>Euarchontoglires</taxon>
        <taxon>Glires</taxon>
        <taxon>Rodentia</taxon>
        <taxon>Myomorpha</taxon>
        <taxon>Muroidea</taxon>
        <taxon>Muridae</taxon>
        <taxon>Murinae</taxon>
        <taxon>Rattus</taxon>
    </lineage>
</organism>
<dbReference type="PANTHER" id="PTHR47386:SF1">
    <property type="entry name" value="TUMOR NECROSIS FACTOR RECEPTOR SUPERFAMILY MEMBER 1B"/>
    <property type="match status" value="1"/>
</dbReference>
<dbReference type="AlphaFoldDB" id="P70556"/>
<feature type="region of interest" description="Disordered" evidence="5">
    <location>
        <begin position="1"/>
        <end position="54"/>
    </location>
</feature>
<evidence type="ECO:0000256" key="1">
    <source>
        <dbReference type="ARBA" id="ARBA00022729"/>
    </source>
</evidence>
<feature type="compositionally biased region" description="Low complexity" evidence="5">
    <location>
        <begin position="19"/>
        <end position="33"/>
    </location>
</feature>
<protein>
    <submittedName>
        <fullName evidence="6">Tumor necrosis factor receptor type II</fullName>
    </submittedName>
</protein>
<dbReference type="InterPro" id="IPR051670">
    <property type="entry name" value="TNF_chemokine_rcpt-like"/>
</dbReference>
<evidence type="ECO:0000313" key="6">
    <source>
        <dbReference type="EMBL" id="AAC52795.1"/>
    </source>
</evidence>
<reference evidence="6" key="1">
    <citation type="journal article" date="1996" name="J. Immunol.">
        <title>Tumor necrosis factor-alpha modulates the expression of its p60 receptor and several cytokines in rat tracheal epithelial cells.</title>
        <authorList>
            <person name="Bader T."/>
            <person name="Nettesheim P."/>
        </authorList>
    </citation>
    <scope>NUCLEOTIDE SEQUENCE</scope>
    <source>
        <strain evidence="6">F344/N/ehs</strain>
        <tissue evidence="6">Tracheal epithelial</tissue>
    </source>
</reference>
<evidence type="ECO:0000256" key="5">
    <source>
        <dbReference type="SAM" id="MobiDB-lite"/>
    </source>
</evidence>
<keyword evidence="1" id="KW-0732">Signal</keyword>
<name>P70556_RAT</name>
<evidence type="ECO:0000256" key="3">
    <source>
        <dbReference type="ARBA" id="ARBA00023157"/>
    </source>
</evidence>
<feature type="non-terminal residue" evidence="6">
    <location>
        <position position="1"/>
    </location>
</feature>
<evidence type="ECO:0000256" key="4">
    <source>
        <dbReference type="ARBA" id="ARBA00023180"/>
    </source>
</evidence>
<proteinExistence type="evidence at transcript level"/>
<keyword evidence="6" id="KW-0675">Receptor</keyword>
<dbReference type="PANTHER" id="PTHR47386">
    <property type="entry name" value="TUMOR NECROSIS FACTOR RECEPTOR SUPERFAMILY MEMBER 1B"/>
    <property type="match status" value="1"/>
</dbReference>
<keyword evidence="2" id="KW-0677">Repeat</keyword>
<dbReference type="EMBL" id="U55849">
    <property type="protein sequence ID" value="AAC52795.1"/>
    <property type="molecule type" value="mRNA"/>
</dbReference>